<proteinExistence type="inferred from homology"/>
<dbReference type="InterPro" id="IPR020591">
    <property type="entry name" value="Chromosome_initiator_DnaA-like"/>
</dbReference>
<evidence type="ECO:0000256" key="2">
    <source>
        <dbReference type="ARBA" id="ARBA00022705"/>
    </source>
</evidence>
<keyword evidence="11" id="KW-1185">Reference proteome</keyword>
<dbReference type="PRINTS" id="PR00051">
    <property type="entry name" value="DNAA"/>
</dbReference>
<dbReference type="PANTHER" id="PTHR30050">
    <property type="entry name" value="CHROMOSOMAL REPLICATION INITIATOR PROTEIN DNAA"/>
    <property type="match status" value="1"/>
</dbReference>
<dbReference type="InterPro" id="IPR013159">
    <property type="entry name" value="DnaA_C"/>
</dbReference>
<evidence type="ECO:0000256" key="4">
    <source>
        <dbReference type="ARBA" id="ARBA00022840"/>
    </source>
</evidence>
<organism evidence="10 11">
    <name type="scientific">Candidatus Fokinia crypta</name>
    <dbReference type="NCBI Taxonomy" id="1920990"/>
    <lineage>
        <taxon>Bacteria</taxon>
        <taxon>Pseudomonadati</taxon>
        <taxon>Pseudomonadota</taxon>
        <taxon>Alphaproteobacteria</taxon>
        <taxon>Rickettsiales</taxon>
        <taxon>Candidatus Midichloriaceae</taxon>
        <taxon>Candidatus Fokinia</taxon>
    </lineage>
</organism>
<name>A0ABZ0UPH3_9RICK</name>
<dbReference type="InterPro" id="IPR013317">
    <property type="entry name" value="DnaA_dom"/>
</dbReference>
<keyword evidence="1" id="KW-0963">Cytoplasm</keyword>
<dbReference type="PANTHER" id="PTHR30050:SF5">
    <property type="entry name" value="DNAA REGULATORY INACTIVATOR HDA"/>
    <property type="match status" value="1"/>
</dbReference>
<evidence type="ECO:0000256" key="8">
    <source>
        <dbReference type="RuleBase" id="RU004227"/>
    </source>
</evidence>
<sequence length="493" mass="55698">MKKVIDIVRIREDSKEKVEKNNCETKLHCESVEHLGENWKIVSEKLESIVGRTAYRNWLSKIQTLEQKDDTLILEAPSHYVKEFVMRHYFINILDAIREVCPSVIHVEMTVSTGKNGAVNDDKFSTFGKHSNAVSGAKSHSSCTFQNFVVGEANKVAYFMLKHLCDTSSEGIGTPNVMYLYGQHGNGKTHLLQSILSSNYTSKHGSSYYTAERFSQSYIDSIRGKSIYSFKKNILDNDLLLFDDVQFLCGREKTEKELSCIIATMIENGKRIVITGNEHPKLLPLSKRLESILLGGMVVELKQPTQMLKMRILEQKRKILSHKSEIALAISDEILELVAQKTSNIREMESLLQKIVMSCEILGIEPDIDIVDSISCSDGTSETSEKCDSSKVPLILPTQSQIQNVVSIVLSYYSITEQQLASRIKTSSIIYARQMLAFILRNSFMLSFHQIGNYMGNRTHSTVISLYNTFKKTLQSGNSQAVSTYNHLMSKLQ</sequence>
<evidence type="ECO:0000313" key="10">
    <source>
        <dbReference type="EMBL" id="WPX97594.1"/>
    </source>
</evidence>
<protein>
    <recommendedName>
        <fullName evidence="7">Chromosomal replication initiator protein DnaA</fullName>
    </recommendedName>
</protein>
<dbReference type="Pfam" id="PF00308">
    <property type="entry name" value="Bac_DnaA"/>
    <property type="match status" value="1"/>
</dbReference>
<dbReference type="Pfam" id="PF08299">
    <property type="entry name" value="Bac_DnaA_C"/>
    <property type="match status" value="1"/>
</dbReference>
<evidence type="ECO:0000256" key="5">
    <source>
        <dbReference type="ARBA" id="ARBA00023121"/>
    </source>
</evidence>
<comment type="function">
    <text evidence="7">Plays an essential role in the initiation and regulation of chromosomal replication. ATP-DnaA binds to the origin of replication (oriC) to initiate formation of the DNA replication initiation complex once per cell cycle. Binds the DnaA box (a 9 base pair repeat at the origin) and separates the double-stranded (ds)DNA. Forms a right-handed helical filament on oriC DNA; dsDNA binds to the exterior of the filament while single-stranded (ss)DNA is stabiized in the filament's interior. The ATP-DnaA-oriC complex binds and stabilizes one strand of the AT-rich DNA unwinding element (DUE), permitting loading of DNA polymerase. After initiation quickly degrades to an ADP-DnaA complex that is not apt for DNA replication. Binds acidic phospholipids.</text>
</comment>
<dbReference type="SMART" id="SM00760">
    <property type="entry name" value="Bac_DnaA_C"/>
    <property type="match status" value="1"/>
</dbReference>
<dbReference type="CDD" id="cd06571">
    <property type="entry name" value="Bac_DnaA_C"/>
    <property type="match status" value="1"/>
</dbReference>
<dbReference type="Proteomes" id="UP001325140">
    <property type="component" value="Chromosome"/>
</dbReference>
<dbReference type="EMBL" id="CP110343">
    <property type="protein sequence ID" value="WPX97594.1"/>
    <property type="molecule type" value="Genomic_DNA"/>
</dbReference>
<gene>
    <name evidence="10" type="ORF">Fokcrypt_00099</name>
</gene>
<dbReference type="RefSeq" id="WP_323722251.1">
    <property type="nucleotide sequence ID" value="NZ_CP110343.1"/>
</dbReference>
<dbReference type="Gene3D" id="1.10.1750.10">
    <property type="match status" value="1"/>
</dbReference>
<evidence type="ECO:0000256" key="1">
    <source>
        <dbReference type="ARBA" id="ARBA00022490"/>
    </source>
</evidence>
<dbReference type="Gene3D" id="3.40.50.300">
    <property type="entry name" value="P-loop containing nucleotide triphosphate hydrolases"/>
    <property type="match status" value="1"/>
</dbReference>
<dbReference type="InterPro" id="IPR038454">
    <property type="entry name" value="DnaA_N_sf"/>
</dbReference>
<dbReference type="Gene3D" id="1.10.8.60">
    <property type="match status" value="1"/>
</dbReference>
<keyword evidence="4 7" id="KW-0067">ATP-binding</keyword>
<evidence type="ECO:0000256" key="7">
    <source>
        <dbReference type="RuleBase" id="RU000577"/>
    </source>
</evidence>
<dbReference type="InterPro" id="IPR024633">
    <property type="entry name" value="DnaA_N_dom"/>
</dbReference>
<dbReference type="SUPFAM" id="SSF48295">
    <property type="entry name" value="TrpR-like"/>
    <property type="match status" value="1"/>
</dbReference>
<dbReference type="InterPro" id="IPR027417">
    <property type="entry name" value="P-loop_NTPase"/>
</dbReference>
<evidence type="ECO:0000259" key="9">
    <source>
        <dbReference type="SMART" id="SM00760"/>
    </source>
</evidence>
<dbReference type="SUPFAM" id="SSF52540">
    <property type="entry name" value="P-loop containing nucleoside triphosphate hydrolases"/>
    <property type="match status" value="1"/>
</dbReference>
<keyword evidence="5" id="KW-0446">Lipid-binding</keyword>
<dbReference type="InterPro" id="IPR010921">
    <property type="entry name" value="Trp_repressor/repl_initiator"/>
</dbReference>
<evidence type="ECO:0000313" key="11">
    <source>
        <dbReference type="Proteomes" id="UP001325140"/>
    </source>
</evidence>
<dbReference type="Pfam" id="PF11638">
    <property type="entry name" value="DnaA_N"/>
    <property type="match status" value="1"/>
</dbReference>
<evidence type="ECO:0000256" key="3">
    <source>
        <dbReference type="ARBA" id="ARBA00022741"/>
    </source>
</evidence>
<comment type="similarity">
    <text evidence="8">Belongs to the DnaA family.</text>
</comment>
<keyword evidence="2 7" id="KW-0235">DNA replication</keyword>
<keyword evidence="3 7" id="KW-0547">Nucleotide-binding</keyword>
<evidence type="ECO:0000256" key="6">
    <source>
        <dbReference type="ARBA" id="ARBA00023125"/>
    </source>
</evidence>
<feature type="domain" description="Chromosomal replication initiator DnaA C-terminal" evidence="9">
    <location>
        <begin position="401"/>
        <end position="470"/>
    </location>
</feature>
<dbReference type="Gene3D" id="3.30.300.180">
    <property type="match status" value="1"/>
</dbReference>
<accession>A0ABZ0UPH3</accession>
<reference evidence="10" key="1">
    <citation type="submission" date="2022-10" db="EMBL/GenBank/DDBJ databases">
        <title>Host association and intracellularity evolved multiple times independently in the Rickettsiales.</title>
        <authorList>
            <person name="Castelli M."/>
            <person name="Nardi T."/>
            <person name="Gammuto L."/>
            <person name="Bellinzona G."/>
            <person name="Sabaneyeva E."/>
            <person name="Potekhin A."/>
            <person name="Serra V."/>
            <person name="Petroni G."/>
            <person name="Sassera D."/>
        </authorList>
    </citation>
    <scope>NUCLEOTIDE SEQUENCE [LARGE SCALE GENOMIC DNA]</scope>
    <source>
        <strain evidence="10">US_Bl 11III1</strain>
    </source>
</reference>
<keyword evidence="6 7" id="KW-0238">DNA-binding</keyword>